<name>A0A835M5F4_9MAGN</name>
<dbReference type="EMBL" id="JADFTS010000002">
    <property type="protein sequence ID" value="KAF9620348.1"/>
    <property type="molecule type" value="Genomic_DNA"/>
</dbReference>
<organism evidence="1 2">
    <name type="scientific">Coptis chinensis</name>
    <dbReference type="NCBI Taxonomy" id="261450"/>
    <lineage>
        <taxon>Eukaryota</taxon>
        <taxon>Viridiplantae</taxon>
        <taxon>Streptophyta</taxon>
        <taxon>Embryophyta</taxon>
        <taxon>Tracheophyta</taxon>
        <taxon>Spermatophyta</taxon>
        <taxon>Magnoliopsida</taxon>
        <taxon>Ranunculales</taxon>
        <taxon>Ranunculaceae</taxon>
        <taxon>Coptidoideae</taxon>
        <taxon>Coptis</taxon>
    </lineage>
</organism>
<dbReference type="AlphaFoldDB" id="A0A835M5F4"/>
<evidence type="ECO:0000313" key="1">
    <source>
        <dbReference type="EMBL" id="KAF9620348.1"/>
    </source>
</evidence>
<accession>A0A835M5F4</accession>
<protein>
    <submittedName>
        <fullName evidence="1">Uncharacterized protein</fullName>
    </submittedName>
</protein>
<comment type="caution">
    <text evidence="1">The sequence shown here is derived from an EMBL/GenBank/DDBJ whole genome shotgun (WGS) entry which is preliminary data.</text>
</comment>
<keyword evidence="2" id="KW-1185">Reference proteome</keyword>
<reference evidence="1 2" key="1">
    <citation type="submission" date="2020-10" db="EMBL/GenBank/DDBJ databases">
        <title>The Coptis chinensis genome and diversification of protoberbering-type alkaloids.</title>
        <authorList>
            <person name="Wang B."/>
            <person name="Shu S."/>
            <person name="Song C."/>
            <person name="Liu Y."/>
        </authorList>
    </citation>
    <scope>NUCLEOTIDE SEQUENCE [LARGE SCALE GENOMIC DNA]</scope>
    <source>
        <strain evidence="1">HL-2020</strain>
        <tissue evidence="1">Leaf</tissue>
    </source>
</reference>
<dbReference type="Proteomes" id="UP000631114">
    <property type="component" value="Unassembled WGS sequence"/>
</dbReference>
<evidence type="ECO:0000313" key="2">
    <source>
        <dbReference type="Proteomes" id="UP000631114"/>
    </source>
</evidence>
<dbReference type="OrthoDB" id="674948at2759"/>
<gene>
    <name evidence="1" type="ORF">IFM89_011083</name>
</gene>
<sequence>MVKVTSDHHEEVIKVGISPSLKESVSFQKFLYVIAGYPGDVREDIIMRSNVTYGMQVVACNFPMIVHALVLVGSSSWT</sequence>
<proteinExistence type="predicted"/>